<dbReference type="OrthoDB" id="5404599at2759"/>
<dbReference type="GeneID" id="81396701"/>
<dbReference type="InterPro" id="IPR051678">
    <property type="entry name" value="AGP_Transferase"/>
</dbReference>
<keyword evidence="3" id="KW-1185">Reference proteome</keyword>
<feature type="domain" description="Aminoglycoside phosphotransferase" evidence="1">
    <location>
        <begin position="73"/>
        <end position="257"/>
    </location>
</feature>
<evidence type="ECO:0000313" key="3">
    <source>
        <dbReference type="Proteomes" id="UP001141434"/>
    </source>
</evidence>
<reference evidence="2" key="2">
    <citation type="journal article" date="2023" name="IMA Fungus">
        <title>Comparative genomic study of the Penicillium genus elucidates a diverse pangenome and 15 lateral gene transfer events.</title>
        <authorList>
            <person name="Petersen C."/>
            <person name="Sorensen T."/>
            <person name="Nielsen M.R."/>
            <person name="Sondergaard T.E."/>
            <person name="Sorensen J.L."/>
            <person name="Fitzpatrick D.A."/>
            <person name="Frisvad J.C."/>
            <person name="Nielsen K.L."/>
        </authorList>
    </citation>
    <scope>NUCLEOTIDE SEQUENCE</scope>
    <source>
        <strain evidence="2">IBT 34128</strain>
    </source>
</reference>
<dbReference type="PANTHER" id="PTHR21310">
    <property type="entry name" value="AMINOGLYCOSIDE PHOSPHOTRANSFERASE-RELATED-RELATED"/>
    <property type="match status" value="1"/>
</dbReference>
<accession>A0A9W9F1Z8</accession>
<dbReference type="PANTHER" id="PTHR21310:SF54">
    <property type="entry name" value="AMINOGLYCOSIDE PHOSPHOTRANSFERASE DOMAIN-CONTAINING PROTEIN"/>
    <property type="match status" value="1"/>
</dbReference>
<dbReference type="InterPro" id="IPR011009">
    <property type="entry name" value="Kinase-like_dom_sf"/>
</dbReference>
<organism evidence="2 3">
    <name type="scientific">Penicillium alfredii</name>
    <dbReference type="NCBI Taxonomy" id="1506179"/>
    <lineage>
        <taxon>Eukaryota</taxon>
        <taxon>Fungi</taxon>
        <taxon>Dikarya</taxon>
        <taxon>Ascomycota</taxon>
        <taxon>Pezizomycotina</taxon>
        <taxon>Eurotiomycetes</taxon>
        <taxon>Eurotiomycetidae</taxon>
        <taxon>Eurotiales</taxon>
        <taxon>Aspergillaceae</taxon>
        <taxon>Penicillium</taxon>
    </lineage>
</organism>
<gene>
    <name evidence="2" type="ORF">NUU61_007005</name>
</gene>
<name>A0A9W9F1Z8_9EURO</name>
<comment type="caution">
    <text evidence="2">The sequence shown here is derived from an EMBL/GenBank/DDBJ whole genome shotgun (WGS) entry which is preliminary data.</text>
</comment>
<evidence type="ECO:0000259" key="1">
    <source>
        <dbReference type="Pfam" id="PF01636"/>
    </source>
</evidence>
<dbReference type="AlphaFoldDB" id="A0A9W9F1Z8"/>
<proteinExistence type="predicted"/>
<dbReference type="InterPro" id="IPR002575">
    <property type="entry name" value="Aminoglycoside_PTrfase"/>
</dbReference>
<protein>
    <submittedName>
        <fullName evidence="2">Phosphotransferase enzyme family protein</fullName>
    </submittedName>
</protein>
<sequence length="282" mass="32210">MMNVFFESSFFQTNKGIALPTPSEIRAINEASGDFRKTYFHRAAPVKIPSLGLFVKYGRCISIVEAKTQRMLHTVLKDRVPVPEVFGWAEDGGQAFIYMALIEGDMLMERWDGLNEGEKQSICHELKYMVQQWRGLQQDVSDSYIGSFDDSPLQDIFLLGHPECAGPWRGADAVRQFQSACEIDASSDAPIRFTHSDLLPPNILLSPGPTPKVAAIIDWAQAGWYPAYWEYCKARWINLAPEHFDGALLDEWRRKYLPLFLDPVDDETEYHPWVWFVLSKGI</sequence>
<dbReference type="Gene3D" id="3.90.1200.10">
    <property type="match status" value="1"/>
</dbReference>
<dbReference type="Pfam" id="PF01636">
    <property type="entry name" value="APH"/>
    <property type="match status" value="1"/>
</dbReference>
<dbReference type="Proteomes" id="UP001141434">
    <property type="component" value="Unassembled WGS sequence"/>
</dbReference>
<dbReference type="SUPFAM" id="SSF56112">
    <property type="entry name" value="Protein kinase-like (PK-like)"/>
    <property type="match status" value="1"/>
</dbReference>
<dbReference type="RefSeq" id="XP_056510332.1">
    <property type="nucleotide sequence ID" value="XM_056657532.1"/>
</dbReference>
<evidence type="ECO:0000313" key="2">
    <source>
        <dbReference type="EMBL" id="KAJ5092135.1"/>
    </source>
</evidence>
<dbReference type="EMBL" id="JAPMSZ010000009">
    <property type="protein sequence ID" value="KAJ5092135.1"/>
    <property type="molecule type" value="Genomic_DNA"/>
</dbReference>
<reference evidence="2" key="1">
    <citation type="submission" date="2022-11" db="EMBL/GenBank/DDBJ databases">
        <authorList>
            <person name="Petersen C."/>
        </authorList>
    </citation>
    <scope>NUCLEOTIDE SEQUENCE</scope>
    <source>
        <strain evidence="2">IBT 34128</strain>
    </source>
</reference>